<proteinExistence type="predicted"/>
<evidence type="ECO:0000313" key="2">
    <source>
        <dbReference type="EMBL" id="WMV58849.1"/>
    </source>
</evidence>
<feature type="region of interest" description="Disordered" evidence="1">
    <location>
        <begin position="203"/>
        <end position="233"/>
    </location>
</feature>
<organism evidence="2 3">
    <name type="scientific">Solanum verrucosum</name>
    <dbReference type="NCBI Taxonomy" id="315347"/>
    <lineage>
        <taxon>Eukaryota</taxon>
        <taxon>Viridiplantae</taxon>
        <taxon>Streptophyta</taxon>
        <taxon>Embryophyta</taxon>
        <taxon>Tracheophyta</taxon>
        <taxon>Spermatophyta</taxon>
        <taxon>Magnoliopsida</taxon>
        <taxon>eudicotyledons</taxon>
        <taxon>Gunneridae</taxon>
        <taxon>Pentapetalae</taxon>
        <taxon>asterids</taxon>
        <taxon>lamiids</taxon>
        <taxon>Solanales</taxon>
        <taxon>Solanaceae</taxon>
        <taxon>Solanoideae</taxon>
        <taxon>Solaneae</taxon>
        <taxon>Solanum</taxon>
    </lineage>
</organism>
<feature type="compositionally biased region" description="Basic and acidic residues" evidence="1">
    <location>
        <begin position="207"/>
        <end position="216"/>
    </location>
</feature>
<accession>A0AAF1A3C9</accession>
<evidence type="ECO:0000256" key="1">
    <source>
        <dbReference type="SAM" id="MobiDB-lite"/>
    </source>
</evidence>
<protein>
    <submittedName>
        <fullName evidence="2">Uncharacterized protein</fullName>
    </submittedName>
</protein>
<dbReference type="Pfam" id="PF08284">
    <property type="entry name" value="RVP_2"/>
    <property type="match status" value="1"/>
</dbReference>
<gene>
    <name evidence="2" type="ORF">MTR67_052234</name>
</gene>
<reference evidence="2" key="1">
    <citation type="submission" date="2023-08" db="EMBL/GenBank/DDBJ databases">
        <title>A de novo genome assembly of Solanum verrucosum Schlechtendal, a Mexican diploid species geographically isolated from the other diploid A-genome species in potato relatives.</title>
        <authorList>
            <person name="Hosaka K."/>
        </authorList>
    </citation>
    <scope>NUCLEOTIDE SEQUENCE</scope>
    <source>
        <tissue evidence="2">Young leaves</tissue>
    </source>
</reference>
<evidence type="ECO:0000313" key="3">
    <source>
        <dbReference type="Proteomes" id="UP001234989"/>
    </source>
</evidence>
<keyword evidence="3" id="KW-1185">Reference proteome</keyword>
<dbReference type="EMBL" id="CP133623">
    <property type="protein sequence ID" value="WMV58849.1"/>
    <property type="molecule type" value="Genomic_DNA"/>
</dbReference>
<name>A0AAF1A3C9_SOLVR</name>
<sequence length="350" mass="38836">MEMEASTHDLYEMMWSRVPVSYDVIMEASTHDLKGPALSIHTLVARFLVNQGSEALGLFIWATQRQRIENALAATTVAAAPRGKHAVVAPLVKVAPRGAYKMIEVKVMPLEEQNMPIKAATRGLDMRVATLGPFLGPGNSNKGLTKGFIRVSPVRIFRPLFRLQRVTRIGCYDCREIDHLSRDFPLRRQIALALPVAPLVRPGGQVQDRRGGHHSDWSCPYGSRSSGRSDGHGRGGMAHLYAALARMEVEATDKVITCMILLCHQPVSTLFDIGSNFSYLLVYYVSNLSMSLEPLASSLCVSIPRQPVKLQDLIHHTHKLQALGGTPATKRPPRQNKLHQLINELRALFR</sequence>
<dbReference type="Proteomes" id="UP001234989">
    <property type="component" value="Chromosome 12"/>
</dbReference>
<dbReference type="AlphaFoldDB" id="A0AAF1A3C9"/>